<gene>
    <name evidence="1" type="ORF">BP5553_01146</name>
</gene>
<comment type="caution">
    <text evidence="1">The sequence shown here is derived from an EMBL/GenBank/DDBJ whole genome shotgun (WGS) entry which is preliminary data.</text>
</comment>
<dbReference type="GeneID" id="43593995"/>
<dbReference type="RefSeq" id="XP_031873823.1">
    <property type="nucleotide sequence ID" value="XM_032009769.1"/>
</dbReference>
<evidence type="ECO:0000313" key="2">
    <source>
        <dbReference type="Proteomes" id="UP000254866"/>
    </source>
</evidence>
<dbReference type="Proteomes" id="UP000254866">
    <property type="component" value="Unassembled WGS sequence"/>
</dbReference>
<reference evidence="1 2" key="1">
    <citation type="journal article" date="2018" name="IMA Fungus">
        <title>IMA Genome-F 9: Draft genome sequence of Annulohypoxylon stygium, Aspergillus mulundensis, Berkeleyomyces basicola (syn. Thielaviopsis basicola), Ceratocystis smalleyi, two Cercospora beticola strains, Coleophoma cylindrospora, Fusarium fracticaudum, Phialophora cf. hyalina, and Morchella septimelata.</title>
        <authorList>
            <person name="Wingfield B.D."/>
            <person name="Bills G.F."/>
            <person name="Dong Y."/>
            <person name="Huang W."/>
            <person name="Nel W.J."/>
            <person name="Swalarsk-Parry B.S."/>
            <person name="Vaghefi N."/>
            <person name="Wilken P.M."/>
            <person name="An Z."/>
            <person name="de Beer Z.W."/>
            <person name="De Vos L."/>
            <person name="Chen L."/>
            <person name="Duong T.A."/>
            <person name="Gao Y."/>
            <person name="Hammerbacher A."/>
            <person name="Kikkert J.R."/>
            <person name="Li Y."/>
            <person name="Li H."/>
            <person name="Li K."/>
            <person name="Li Q."/>
            <person name="Liu X."/>
            <person name="Ma X."/>
            <person name="Naidoo K."/>
            <person name="Pethybridge S.J."/>
            <person name="Sun J."/>
            <person name="Steenkamp E.T."/>
            <person name="van der Nest M.A."/>
            <person name="van Wyk S."/>
            <person name="Wingfield M.J."/>
            <person name="Xiong C."/>
            <person name="Yue Q."/>
            <person name="Zhang X."/>
        </authorList>
    </citation>
    <scope>NUCLEOTIDE SEQUENCE [LARGE SCALE GENOMIC DNA]</scope>
    <source>
        <strain evidence="1 2">BP 5553</strain>
    </source>
</reference>
<protein>
    <submittedName>
        <fullName evidence="1">Uncharacterized protein</fullName>
    </submittedName>
</protein>
<keyword evidence="2" id="KW-1185">Reference proteome</keyword>
<dbReference type="AlphaFoldDB" id="A0A370U072"/>
<proteinExistence type="predicted"/>
<sequence length="208" mass="23640">MDSLSYCFKVVPDFRDIVLSMLTPHVPARSCSASICPDPPLRDRVKVLDSSPVGGLVYITLNTPILDVMNLPTHLSPGRYTIDYIWINFRTRAGVLPRIRTARNYEMLRWDGLFSFDNNIYDDGDATMIELIEGCIVNSYSDIIDGRDVNKDYFVMRITFWPPDKNTFRCGGGMYSTEVDIVTGMKVRVYGPIDEITTMIMDLLRGES</sequence>
<accession>A0A370U072</accession>
<organism evidence="1 2">
    <name type="scientific">Venustampulla echinocandica</name>
    <dbReference type="NCBI Taxonomy" id="2656787"/>
    <lineage>
        <taxon>Eukaryota</taxon>
        <taxon>Fungi</taxon>
        <taxon>Dikarya</taxon>
        <taxon>Ascomycota</taxon>
        <taxon>Pezizomycotina</taxon>
        <taxon>Leotiomycetes</taxon>
        <taxon>Helotiales</taxon>
        <taxon>Pleuroascaceae</taxon>
        <taxon>Venustampulla</taxon>
    </lineage>
</organism>
<dbReference type="EMBL" id="NPIC01000001">
    <property type="protein sequence ID" value="RDL41167.1"/>
    <property type="molecule type" value="Genomic_DNA"/>
</dbReference>
<evidence type="ECO:0000313" key="1">
    <source>
        <dbReference type="EMBL" id="RDL41167.1"/>
    </source>
</evidence>
<name>A0A370U072_9HELO</name>